<reference evidence="2 3" key="1">
    <citation type="submission" date="2018-06" db="EMBL/GenBank/DDBJ databases">
        <title>Genomic Encyclopedia of Archaeal and Bacterial Type Strains, Phase II (KMG-II): from individual species to whole genera.</title>
        <authorList>
            <person name="Goeker M."/>
        </authorList>
    </citation>
    <scope>NUCLEOTIDE SEQUENCE [LARGE SCALE GENOMIC DNA]</scope>
    <source>
        <strain evidence="2 3">DSM 22009</strain>
    </source>
</reference>
<dbReference type="Proteomes" id="UP000248916">
    <property type="component" value="Unassembled WGS sequence"/>
</dbReference>
<name>A0A2W7NFP6_9RHOB</name>
<organism evidence="2 3">
    <name type="scientific">Palleronia aestuarii</name>
    <dbReference type="NCBI Taxonomy" id="568105"/>
    <lineage>
        <taxon>Bacteria</taxon>
        <taxon>Pseudomonadati</taxon>
        <taxon>Pseudomonadota</taxon>
        <taxon>Alphaproteobacteria</taxon>
        <taxon>Rhodobacterales</taxon>
        <taxon>Roseobacteraceae</taxon>
        <taxon>Palleronia</taxon>
    </lineage>
</organism>
<dbReference type="AlphaFoldDB" id="A0A2W7NFP6"/>
<dbReference type="EMBL" id="QKZL01000003">
    <property type="protein sequence ID" value="PZX18323.1"/>
    <property type="molecule type" value="Genomic_DNA"/>
</dbReference>
<keyword evidence="1" id="KW-1133">Transmembrane helix</keyword>
<keyword evidence="1" id="KW-0472">Membrane</keyword>
<evidence type="ECO:0000256" key="1">
    <source>
        <dbReference type="SAM" id="Phobius"/>
    </source>
</evidence>
<feature type="transmembrane region" description="Helical" evidence="1">
    <location>
        <begin position="20"/>
        <end position="43"/>
    </location>
</feature>
<comment type="caution">
    <text evidence="2">The sequence shown here is derived from an EMBL/GenBank/DDBJ whole genome shotgun (WGS) entry which is preliminary data.</text>
</comment>
<keyword evidence="1" id="KW-0812">Transmembrane</keyword>
<gene>
    <name evidence="2" type="ORF">LX81_00952</name>
</gene>
<feature type="transmembrane region" description="Helical" evidence="1">
    <location>
        <begin position="55"/>
        <end position="82"/>
    </location>
</feature>
<evidence type="ECO:0008006" key="4">
    <source>
        <dbReference type="Google" id="ProtNLM"/>
    </source>
</evidence>
<dbReference type="RefSeq" id="WP_111536136.1">
    <property type="nucleotide sequence ID" value="NZ_QKZL01000003.1"/>
</dbReference>
<protein>
    <recommendedName>
        <fullName evidence="4">DNA repair protein</fullName>
    </recommendedName>
</protein>
<sequence>MPRHAPITAAGPTRWLNVTAMIVLGAAAFAALGATIAGALDLLPFLTLELRFGDVVFAGAGMAVQIGVTILLLCLVAALPAMGRVLALERSHRTFTLTMADVADAYRACHAADRRGVFTLASEFDAVKERITYLRTHPDLGNLEPDVIETAAQMSQASRMLAETYSDENVARARDFLRHRQEEIALFEERIECALAAGHELRRHHERLEVEESVIESRLARLEEEFGDLLRGLGFKARRGNVVAIPAKVKAAE</sequence>
<evidence type="ECO:0000313" key="2">
    <source>
        <dbReference type="EMBL" id="PZX18323.1"/>
    </source>
</evidence>
<accession>A0A2W7NFP6</accession>
<proteinExistence type="predicted"/>
<dbReference type="OrthoDB" id="7863443at2"/>
<keyword evidence="3" id="KW-1185">Reference proteome</keyword>
<evidence type="ECO:0000313" key="3">
    <source>
        <dbReference type="Proteomes" id="UP000248916"/>
    </source>
</evidence>